<proteinExistence type="predicted"/>
<organism evidence="2">
    <name type="scientific">Streptomyces iranensis</name>
    <dbReference type="NCBI Taxonomy" id="576784"/>
    <lineage>
        <taxon>Bacteria</taxon>
        <taxon>Bacillati</taxon>
        <taxon>Actinomycetota</taxon>
        <taxon>Actinomycetes</taxon>
        <taxon>Kitasatosporales</taxon>
        <taxon>Streptomycetaceae</taxon>
        <taxon>Streptomyces</taxon>
        <taxon>Streptomyces violaceusniger group</taxon>
    </lineage>
</organism>
<evidence type="ECO:0000256" key="1">
    <source>
        <dbReference type="SAM" id="MobiDB-lite"/>
    </source>
</evidence>
<protein>
    <submittedName>
        <fullName evidence="2">Uncharacterized protein</fullName>
    </submittedName>
</protein>
<accession>A0A060ZML8</accession>
<feature type="compositionally biased region" description="Polar residues" evidence="1">
    <location>
        <begin position="1"/>
        <end position="12"/>
    </location>
</feature>
<name>A0A060ZML8_9ACTN</name>
<dbReference type="HOGENOM" id="CLU_3421222_0_0_11"/>
<reference evidence="2" key="1">
    <citation type="submission" date="2014-05" db="EMBL/GenBank/DDBJ databases">
        <authorList>
            <person name="Horn Fabian"/>
        </authorList>
    </citation>
    <scope>NUCLEOTIDE SEQUENCE</scope>
</reference>
<sequence>MSKENSNASQQKGSREYDSVMWNE</sequence>
<dbReference type="EMBL" id="LK022848">
    <property type="protein sequence ID" value="CDR07442.1"/>
    <property type="molecule type" value="Genomic_DNA"/>
</dbReference>
<evidence type="ECO:0000313" key="2">
    <source>
        <dbReference type="EMBL" id="CDR07442.1"/>
    </source>
</evidence>
<gene>
    <name evidence="2" type="ORF">SIRAN4177</name>
</gene>
<feature type="region of interest" description="Disordered" evidence="1">
    <location>
        <begin position="1"/>
        <end position="24"/>
    </location>
</feature>
<dbReference type="AlphaFoldDB" id="A0A060ZML8"/>